<reference evidence="2 3" key="1">
    <citation type="submission" date="2024-07" db="EMBL/GenBank/DDBJ databases">
        <authorList>
            <person name="Lee S."/>
            <person name="Kang M."/>
        </authorList>
    </citation>
    <scope>NUCLEOTIDE SEQUENCE [LARGE SCALE GENOMIC DNA]</scope>
    <source>
        <strain evidence="2 3">DS6</strain>
    </source>
</reference>
<dbReference type="InterPro" id="IPR007138">
    <property type="entry name" value="ABM_dom"/>
</dbReference>
<protein>
    <submittedName>
        <fullName evidence="2">Quinol monooxygenase</fullName>
        <ecNumber evidence="2">1.-.-.-</ecNumber>
    </submittedName>
</protein>
<accession>A0ABV3SUX3</accession>
<sequence>MPDRDTTVVVVARLTPVPERRDELVAAIAEAIPGVHEESGCLRYALHAEPETGLLMMVESWADRAALDAHLAGAPFKAVGERLAPLCAAPAELHILEPLPAGDPAKGVV</sequence>
<dbReference type="Gene3D" id="3.30.70.100">
    <property type="match status" value="1"/>
</dbReference>
<evidence type="ECO:0000259" key="1">
    <source>
        <dbReference type="PROSITE" id="PS51725"/>
    </source>
</evidence>
<dbReference type="EMBL" id="JBFPJR010000005">
    <property type="protein sequence ID" value="MEX0426740.1"/>
    <property type="molecule type" value="Genomic_DNA"/>
</dbReference>
<dbReference type="Pfam" id="PF03992">
    <property type="entry name" value="ABM"/>
    <property type="match status" value="1"/>
</dbReference>
<keyword evidence="2" id="KW-0560">Oxidoreductase</keyword>
<dbReference type="GO" id="GO:0004497">
    <property type="term" value="F:monooxygenase activity"/>
    <property type="evidence" value="ECO:0007669"/>
    <property type="project" value="UniProtKB-KW"/>
</dbReference>
<dbReference type="InterPro" id="IPR050744">
    <property type="entry name" value="AI-2_Isomerase_LsrG"/>
</dbReference>
<dbReference type="PROSITE" id="PS51725">
    <property type="entry name" value="ABM"/>
    <property type="match status" value="1"/>
</dbReference>
<organism evidence="2 3">
    <name type="scientific">Nocardioides eburneus</name>
    <dbReference type="NCBI Taxonomy" id="3231482"/>
    <lineage>
        <taxon>Bacteria</taxon>
        <taxon>Bacillati</taxon>
        <taxon>Actinomycetota</taxon>
        <taxon>Actinomycetes</taxon>
        <taxon>Propionibacteriales</taxon>
        <taxon>Nocardioidaceae</taxon>
        <taxon>Nocardioides</taxon>
    </lineage>
</organism>
<evidence type="ECO:0000313" key="2">
    <source>
        <dbReference type="EMBL" id="MEX0426740.1"/>
    </source>
</evidence>
<dbReference type="PANTHER" id="PTHR33336">
    <property type="entry name" value="QUINOL MONOOXYGENASE YGIN-RELATED"/>
    <property type="match status" value="1"/>
</dbReference>
<gene>
    <name evidence="2" type="ORF">AB3X52_03835</name>
</gene>
<dbReference type="Proteomes" id="UP001556631">
    <property type="component" value="Unassembled WGS sequence"/>
</dbReference>
<proteinExistence type="predicted"/>
<dbReference type="RefSeq" id="WP_367991466.1">
    <property type="nucleotide sequence ID" value="NZ_JBFPJR010000005.1"/>
</dbReference>
<keyword evidence="2" id="KW-0503">Monooxygenase</keyword>
<dbReference type="EC" id="1.-.-.-" evidence="2"/>
<feature type="domain" description="ABM" evidence="1">
    <location>
        <begin position="8"/>
        <end position="96"/>
    </location>
</feature>
<name>A0ABV3SUX3_9ACTN</name>
<dbReference type="PANTHER" id="PTHR33336:SF3">
    <property type="entry name" value="ABM DOMAIN-CONTAINING PROTEIN"/>
    <property type="match status" value="1"/>
</dbReference>
<comment type="caution">
    <text evidence="2">The sequence shown here is derived from an EMBL/GenBank/DDBJ whole genome shotgun (WGS) entry which is preliminary data.</text>
</comment>
<evidence type="ECO:0000313" key="3">
    <source>
        <dbReference type="Proteomes" id="UP001556631"/>
    </source>
</evidence>
<dbReference type="InterPro" id="IPR011008">
    <property type="entry name" value="Dimeric_a/b-barrel"/>
</dbReference>
<dbReference type="SUPFAM" id="SSF54909">
    <property type="entry name" value="Dimeric alpha+beta barrel"/>
    <property type="match status" value="1"/>
</dbReference>
<keyword evidence="3" id="KW-1185">Reference proteome</keyword>